<dbReference type="GO" id="GO:0003697">
    <property type="term" value="F:single-stranded DNA binding"/>
    <property type="evidence" value="ECO:0007669"/>
    <property type="project" value="TreeGrafter"/>
</dbReference>
<evidence type="ECO:0000256" key="1">
    <source>
        <dbReference type="ARBA" id="ARBA00004123"/>
    </source>
</evidence>
<name>A0A2J7ZP40_9CHLO</name>
<keyword evidence="5" id="KW-0131">Cell cycle</keyword>
<keyword evidence="4" id="KW-0539">Nucleus</keyword>
<dbReference type="GO" id="GO:0031261">
    <property type="term" value="C:DNA replication preinitiation complex"/>
    <property type="evidence" value="ECO:0007669"/>
    <property type="project" value="TreeGrafter"/>
</dbReference>
<dbReference type="GO" id="GO:0000727">
    <property type="term" value="P:double-strand break repair via break-induced replication"/>
    <property type="evidence" value="ECO:0007669"/>
    <property type="project" value="TreeGrafter"/>
</dbReference>
<keyword evidence="3" id="KW-0235">DNA replication</keyword>
<keyword evidence="7" id="KW-0132">Cell division</keyword>
<dbReference type="InterPro" id="IPR003874">
    <property type="entry name" value="CDC45"/>
</dbReference>
<sequence length="636" mass="71678">MIVPAQHFVQVYQAMKKDSSGSEDKSVLVFAASSDIDSVCASQQLLELWFIILTVVSLPQNLLNRENIHFTVIPVQSYEEVRGHCEPLIEAEEVKTLILINCGATDDVRSLCQLPCNIRIVIIDNHRPVWHGHNNEEDNDTLVLVDDDDPVPKSSVPVANGALDLEVGEEDDDDSEDDDSDSESGDDDEEGQRKKRKRASADAGPSDRPAKRGPGAEDAAARAAARRQRAEDVDTYYSERNGYGKPTSLLLFSLCHELQHDDCFHVWLAITALTEQLIFQQISKQQYNTWREVLAQHVKMHQDPAEEEEGITLPKHKVQVEVCEDLRLTLMRHWTMEDSLRYTTYVAARLQTWRQKGLDNIRSLLTYMCIPLKHASTAYKGLREVYFGQLRKELPRVAPKHMLAWDSLHMESFRMLYKHEEVSASDMVFALLGLLTDVKPGEHWYRDAFNKASSALHVQKNLSLVKEGIELAKQMCQEVVHDCGMLVTNNNIRGGRAADYRYINITETNMVSNVRFTHPTVLKYAALFLRDATSHRYNTSDARRPMVVAGPPDELGACCVVAVQAKHTAGNRVQVNPFARPLLDTVGALGISQFRSGFDNSTYHLRKEELAPFLAKLHDIVGEYRLAARVGAPVPE</sequence>
<feature type="region of interest" description="Disordered" evidence="6">
    <location>
        <begin position="141"/>
        <end position="233"/>
    </location>
</feature>
<dbReference type="OrthoDB" id="10258882at2759"/>
<evidence type="ECO:0000313" key="7">
    <source>
        <dbReference type="EMBL" id="PNH02035.1"/>
    </source>
</evidence>
<gene>
    <name evidence="7" type="ORF">TSOC_011997</name>
</gene>
<evidence type="ECO:0000256" key="6">
    <source>
        <dbReference type="SAM" id="MobiDB-lite"/>
    </source>
</evidence>
<proteinExistence type="inferred from homology"/>
<evidence type="ECO:0000256" key="5">
    <source>
        <dbReference type="ARBA" id="ARBA00023306"/>
    </source>
</evidence>
<dbReference type="PANTHER" id="PTHR10507">
    <property type="entry name" value="CDC45-RELATED PROTEIN"/>
    <property type="match status" value="1"/>
</dbReference>
<evidence type="ECO:0000256" key="3">
    <source>
        <dbReference type="ARBA" id="ARBA00022705"/>
    </source>
</evidence>
<protein>
    <submittedName>
        <fullName evidence="7">Cell division control protein 45</fullName>
    </submittedName>
</protein>
<feature type="compositionally biased region" description="Acidic residues" evidence="6">
    <location>
        <begin position="166"/>
        <end position="190"/>
    </location>
</feature>
<reference evidence="7 8" key="1">
    <citation type="journal article" date="2017" name="Mol. Biol. Evol.">
        <title>The 4-celled Tetrabaena socialis nuclear genome reveals the essential components for genetic control of cell number at the origin of multicellularity in the volvocine lineage.</title>
        <authorList>
            <person name="Featherston J."/>
            <person name="Arakaki Y."/>
            <person name="Hanschen E.R."/>
            <person name="Ferris P.J."/>
            <person name="Michod R.E."/>
            <person name="Olson B.J.S.C."/>
            <person name="Nozaki H."/>
            <person name="Durand P.M."/>
        </authorList>
    </citation>
    <scope>NUCLEOTIDE SEQUENCE [LARGE SCALE GENOMIC DNA]</scope>
    <source>
        <strain evidence="7 8">NIES-571</strain>
    </source>
</reference>
<accession>A0A2J7ZP40</accession>
<dbReference type="EMBL" id="PGGS01000734">
    <property type="protein sequence ID" value="PNH02035.1"/>
    <property type="molecule type" value="Genomic_DNA"/>
</dbReference>
<dbReference type="GO" id="GO:0006270">
    <property type="term" value="P:DNA replication initiation"/>
    <property type="evidence" value="ECO:0007669"/>
    <property type="project" value="InterPro"/>
</dbReference>
<comment type="caution">
    <text evidence="7">The sequence shown here is derived from an EMBL/GenBank/DDBJ whole genome shotgun (WGS) entry which is preliminary data.</text>
</comment>
<dbReference type="Pfam" id="PF02724">
    <property type="entry name" value="CDC45"/>
    <property type="match status" value="1"/>
</dbReference>
<dbReference type="GO" id="GO:0051301">
    <property type="term" value="P:cell division"/>
    <property type="evidence" value="ECO:0007669"/>
    <property type="project" value="UniProtKB-KW"/>
</dbReference>
<evidence type="ECO:0000256" key="4">
    <source>
        <dbReference type="ARBA" id="ARBA00023242"/>
    </source>
</evidence>
<keyword evidence="8" id="KW-1185">Reference proteome</keyword>
<evidence type="ECO:0000256" key="2">
    <source>
        <dbReference type="ARBA" id="ARBA00010727"/>
    </source>
</evidence>
<organism evidence="7 8">
    <name type="scientific">Tetrabaena socialis</name>
    <dbReference type="NCBI Taxonomy" id="47790"/>
    <lineage>
        <taxon>Eukaryota</taxon>
        <taxon>Viridiplantae</taxon>
        <taxon>Chlorophyta</taxon>
        <taxon>core chlorophytes</taxon>
        <taxon>Chlorophyceae</taxon>
        <taxon>CS clade</taxon>
        <taxon>Chlamydomonadales</taxon>
        <taxon>Tetrabaenaceae</taxon>
        <taxon>Tetrabaena</taxon>
    </lineage>
</organism>
<evidence type="ECO:0000313" key="8">
    <source>
        <dbReference type="Proteomes" id="UP000236333"/>
    </source>
</evidence>
<dbReference type="PANTHER" id="PTHR10507:SF0">
    <property type="entry name" value="CELL DIVISION CONTROL PROTEIN 45 HOMOLOG"/>
    <property type="match status" value="1"/>
</dbReference>
<dbReference type="Proteomes" id="UP000236333">
    <property type="component" value="Unassembled WGS sequence"/>
</dbReference>
<dbReference type="GO" id="GO:1902977">
    <property type="term" value="P:mitotic DNA replication preinitiation complex assembly"/>
    <property type="evidence" value="ECO:0007669"/>
    <property type="project" value="TreeGrafter"/>
</dbReference>
<dbReference type="GO" id="GO:0003682">
    <property type="term" value="F:chromatin binding"/>
    <property type="evidence" value="ECO:0007669"/>
    <property type="project" value="TreeGrafter"/>
</dbReference>
<comment type="subcellular location">
    <subcellularLocation>
        <location evidence="1">Nucleus</location>
    </subcellularLocation>
</comment>
<dbReference type="GO" id="GO:0003688">
    <property type="term" value="F:DNA replication origin binding"/>
    <property type="evidence" value="ECO:0007669"/>
    <property type="project" value="TreeGrafter"/>
</dbReference>
<dbReference type="AlphaFoldDB" id="A0A2J7ZP40"/>
<comment type="similarity">
    <text evidence="2">Belongs to the CDC45 family.</text>
</comment>